<dbReference type="Proteomes" id="UP001589769">
    <property type="component" value="Unassembled WGS sequence"/>
</dbReference>
<name>A0ABV6HV92_9PAST</name>
<proteinExistence type="predicted"/>
<keyword evidence="2" id="KW-1185">Reference proteome</keyword>
<comment type="caution">
    <text evidence="1">The sequence shown here is derived from an EMBL/GenBank/DDBJ whole genome shotgun (WGS) entry which is preliminary data.</text>
</comment>
<evidence type="ECO:0000313" key="1">
    <source>
        <dbReference type="EMBL" id="MFC0322782.1"/>
    </source>
</evidence>
<dbReference type="EMBL" id="JBHLWA010000017">
    <property type="protein sequence ID" value="MFC0322782.1"/>
    <property type="molecule type" value="Genomic_DNA"/>
</dbReference>
<gene>
    <name evidence="1" type="ORF">ACFFHT_04290</name>
</gene>
<sequence>MNSIISGIKDLLTEAMEEAPKETLVVILTISVAWMILNEKIDENDS</sequence>
<organism evidence="1 2">
    <name type="scientific">Gallibacterium melopsittaci</name>
    <dbReference type="NCBI Taxonomy" id="516063"/>
    <lineage>
        <taxon>Bacteria</taxon>
        <taxon>Pseudomonadati</taxon>
        <taxon>Pseudomonadota</taxon>
        <taxon>Gammaproteobacteria</taxon>
        <taxon>Pasteurellales</taxon>
        <taxon>Pasteurellaceae</taxon>
        <taxon>Gallibacterium</taxon>
    </lineage>
</organism>
<accession>A0ABV6HV92</accession>
<evidence type="ECO:0000313" key="2">
    <source>
        <dbReference type="Proteomes" id="UP001589769"/>
    </source>
</evidence>
<reference evidence="1 2" key="1">
    <citation type="submission" date="2024-09" db="EMBL/GenBank/DDBJ databases">
        <authorList>
            <person name="Sun Q."/>
            <person name="Mori K."/>
        </authorList>
    </citation>
    <scope>NUCLEOTIDE SEQUENCE [LARGE SCALE GENOMIC DNA]</scope>
    <source>
        <strain evidence="1 2">CCM 7538</strain>
    </source>
</reference>
<dbReference type="RefSeq" id="WP_382373794.1">
    <property type="nucleotide sequence ID" value="NZ_JBHLWA010000017.1"/>
</dbReference>
<protein>
    <submittedName>
        <fullName evidence="1">Uncharacterized protein</fullName>
    </submittedName>
</protein>